<evidence type="ECO:0000313" key="3">
    <source>
        <dbReference type="EMBL" id="AYO43620.1"/>
    </source>
</evidence>
<name>A0A3G2S6Y5_MALR7</name>
<dbReference type="STRING" id="425264.A0A3G2S6Y5"/>
<keyword evidence="1" id="KW-1133">Transmembrane helix</keyword>
<keyword evidence="1" id="KW-0472">Membrane</keyword>
<accession>A0A3G2S6Y5</accession>
<dbReference type="Gene3D" id="3.90.79.10">
    <property type="entry name" value="Nucleoside Triphosphate Pyrophosphohydrolase"/>
    <property type="match status" value="1"/>
</dbReference>
<feature type="transmembrane region" description="Helical" evidence="1">
    <location>
        <begin position="426"/>
        <end position="450"/>
    </location>
</feature>
<dbReference type="SUPFAM" id="SSF55811">
    <property type="entry name" value="Nudix"/>
    <property type="match status" value="1"/>
</dbReference>
<dbReference type="CDD" id="cd03426">
    <property type="entry name" value="NUDIX_CoAse_Nudt7"/>
    <property type="match status" value="1"/>
</dbReference>
<reference evidence="3 4" key="1">
    <citation type="submission" date="2018-10" db="EMBL/GenBank/DDBJ databases">
        <title>Complete genome sequence of Malassezia restricta CBS 7877.</title>
        <authorList>
            <person name="Morand S.C."/>
            <person name="Bertignac M."/>
            <person name="Iltis A."/>
            <person name="Kolder I."/>
            <person name="Pirovano W."/>
            <person name="Jourdain R."/>
            <person name="Clavaud C."/>
        </authorList>
    </citation>
    <scope>NUCLEOTIDE SEQUENCE [LARGE SCALE GENOMIC DNA]</scope>
    <source>
        <strain evidence="3 4">CBS 7877</strain>
    </source>
</reference>
<dbReference type="Proteomes" id="UP000269793">
    <property type="component" value="Chromosome IV"/>
</dbReference>
<evidence type="ECO:0000259" key="2">
    <source>
        <dbReference type="PROSITE" id="PS51462"/>
    </source>
</evidence>
<proteinExistence type="predicted"/>
<dbReference type="InterPro" id="IPR015797">
    <property type="entry name" value="NUDIX_hydrolase-like_dom_sf"/>
</dbReference>
<dbReference type="EMBL" id="CP033151">
    <property type="protein sequence ID" value="AYO43620.1"/>
    <property type="molecule type" value="Genomic_DNA"/>
</dbReference>
<dbReference type="InterPro" id="IPR000086">
    <property type="entry name" value="NUDIX_hydrolase_dom"/>
</dbReference>
<dbReference type="AlphaFoldDB" id="A0A3G2S6Y5"/>
<keyword evidence="4" id="KW-1185">Reference proteome</keyword>
<dbReference type="GO" id="GO:0010945">
    <property type="term" value="F:coenzyme A diphosphatase activity"/>
    <property type="evidence" value="ECO:0007669"/>
    <property type="project" value="InterPro"/>
</dbReference>
<protein>
    <recommendedName>
        <fullName evidence="2">Nudix hydrolase domain-containing protein</fullName>
    </recommendedName>
</protein>
<feature type="domain" description="Nudix hydrolase" evidence="2">
    <location>
        <begin position="86"/>
        <end position="229"/>
    </location>
</feature>
<gene>
    <name evidence="3" type="ORF">DNF11_2670</name>
</gene>
<dbReference type="Pfam" id="PF00293">
    <property type="entry name" value="NUDIX"/>
    <property type="match status" value="1"/>
</dbReference>
<dbReference type="InterPro" id="IPR045121">
    <property type="entry name" value="CoAse"/>
</dbReference>
<evidence type="ECO:0000313" key="4">
    <source>
        <dbReference type="Proteomes" id="UP000269793"/>
    </source>
</evidence>
<dbReference type="VEuPathDB" id="FungiDB:DNF11_2670"/>
<dbReference type="PANTHER" id="PTHR12992:SF44">
    <property type="entry name" value="NUDIX HYDROLASE DOMAIN-CONTAINING PROTEIN"/>
    <property type="match status" value="1"/>
</dbReference>
<dbReference type="PANTHER" id="PTHR12992">
    <property type="entry name" value="NUDIX HYDROLASE"/>
    <property type="match status" value="1"/>
</dbReference>
<keyword evidence="1" id="KW-0812">Transmembrane</keyword>
<dbReference type="PROSITE" id="PS51462">
    <property type="entry name" value="NUDIX"/>
    <property type="match status" value="1"/>
</dbReference>
<dbReference type="OrthoDB" id="70823at2759"/>
<organism evidence="3 4">
    <name type="scientific">Malassezia restricta (strain ATCC 96810 / NBRC 103918 / CBS 7877)</name>
    <name type="common">Seborrheic dermatitis infection agent</name>
    <dbReference type="NCBI Taxonomy" id="425264"/>
    <lineage>
        <taxon>Eukaryota</taxon>
        <taxon>Fungi</taxon>
        <taxon>Dikarya</taxon>
        <taxon>Basidiomycota</taxon>
        <taxon>Ustilaginomycotina</taxon>
        <taxon>Malasseziomycetes</taxon>
        <taxon>Malasseziales</taxon>
        <taxon>Malasseziaceae</taxon>
        <taxon>Malassezia</taxon>
    </lineage>
</organism>
<sequence>MSASLLAHLQHGLTRIAKISPRVLESPPTQPRRASVALILHVRPAEEDEAWLRSKWRHGQVKDEDDAYLFPSTMQQDANGTMGVEARLRQFFALPWVQRGTPELLLIKRAVRANDNWSSHVAFPGGRRDEEDENGLYTSMRETWEEVGIDLAEKEFLHVGHLEDREITSSLGKRLLMILSPYIFLHLSPFSPTPSLQPSEVSSLHWVPLSQLFTPTPRWGTLHMDVARHMPQNSYMRSMLSMLIGQITFRSIQLPNTPTAITMAMARDHFAHLAKPPPAKEAEEEEDTFLLNAEQQAYLGQVTPRLQLWGLTLGMTLDLLSHMSTYQREKPPPEPPTIHALKSLFSILPSSRLFGDAYSAPAKAPSVVEVFPRFGYPDINLWLWVFGWRYRAILRKWRQSIGTELERQAHWSGLAIAAFYSCVRRALIVALVLRAMGLVSLVSLGGYLGWRRLYRL</sequence>
<evidence type="ECO:0000256" key="1">
    <source>
        <dbReference type="SAM" id="Phobius"/>
    </source>
</evidence>